<evidence type="ECO:0000256" key="9">
    <source>
        <dbReference type="SAM" id="SignalP"/>
    </source>
</evidence>
<feature type="domain" description="Copper acquisition factor BIM1-like" evidence="10">
    <location>
        <begin position="27"/>
        <end position="172"/>
    </location>
</feature>
<proteinExistence type="predicted"/>
<evidence type="ECO:0000256" key="8">
    <source>
        <dbReference type="SAM" id="Phobius"/>
    </source>
</evidence>
<evidence type="ECO:0000256" key="5">
    <source>
        <dbReference type="ARBA" id="ARBA00023136"/>
    </source>
</evidence>
<keyword evidence="2" id="KW-1003">Cell membrane</keyword>
<dbReference type="EMBL" id="JAQIZZ010000005">
    <property type="protein sequence ID" value="KAJ5540757.1"/>
    <property type="molecule type" value="Genomic_DNA"/>
</dbReference>
<protein>
    <recommendedName>
        <fullName evidence="10">Copper acquisition factor BIM1-like domain-containing protein</fullName>
    </recommendedName>
</protein>
<keyword evidence="8" id="KW-0812">Transmembrane</keyword>
<evidence type="ECO:0000256" key="7">
    <source>
        <dbReference type="ARBA" id="ARBA00023288"/>
    </source>
</evidence>
<dbReference type="GO" id="GO:0005886">
    <property type="term" value="C:plasma membrane"/>
    <property type="evidence" value="ECO:0007669"/>
    <property type="project" value="UniProtKB-SubCell"/>
</dbReference>
<dbReference type="Pfam" id="PF20238">
    <property type="entry name" value="BIM1-like_dom"/>
    <property type="match status" value="1"/>
</dbReference>
<dbReference type="Proteomes" id="UP001220324">
    <property type="component" value="Unassembled WGS sequence"/>
</dbReference>
<organism evidence="11 12">
    <name type="scientific">Penicillium frequentans</name>
    <dbReference type="NCBI Taxonomy" id="3151616"/>
    <lineage>
        <taxon>Eukaryota</taxon>
        <taxon>Fungi</taxon>
        <taxon>Dikarya</taxon>
        <taxon>Ascomycota</taxon>
        <taxon>Pezizomycotina</taxon>
        <taxon>Eurotiomycetes</taxon>
        <taxon>Eurotiomycetidae</taxon>
        <taxon>Eurotiales</taxon>
        <taxon>Aspergillaceae</taxon>
        <taxon>Penicillium</taxon>
    </lineage>
</organism>
<evidence type="ECO:0000313" key="11">
    <source>
        <dbReference type="EMBL" id="KAJ5540757.1"/>
    </source>
</evidence>
<accession>A0AAD6CV94</accession>
<name>A0AAD6CV94_9EURO</name>
<feature type="transmembrane region" description="Helical" evidence="8">
    <location>
        <begin position="198"/>
        <end position="221"/>
    </location>
</feature>
<evidence type="ECO:0000256" key="4">
    <source>
        <dbReference type="ARBA" id="ARBA00022729"/>
    </source>
</evidence>
<dbReference type="AlphaFoldDB" id="A0AAD6CV94"/>
<dbReference type="GO" id="GO:0098552">
    <property type="term" value="C:side of membrane"/>
    <property type="evidence" value="ECO:0007669"/>
    <property type="project" value="UniProtKB-KW"/>
</dbReference>
<keyword evidence="5 8" id="KW-0472">Membrane</keyword>
<feature type="chain" id="PRO_5042026559" description="Copper acquisition factor BIM1-like domain-containing protein" evidence="9">
    <location>
        <begin position="21"/>
        <end position="257"/>
    </location>
</feature>
<evidence type="ECO:0000256" key="6">
    <source>
        <dbReference type="ARBA" id="ARBA00023180"/>
    </source>
</evidence>
<dbReference type="CDD" id="cd21176">
    <property type="entry name" value="LPMO_auxiliary-like"/>
    <property type="match status" value="1"/>
</dbReference>
<evidence type="ECO:0000256" key="3">
    <source>
        <dbReference type="ARBA" id="ARBA00022622"/>
    </source>
</evidence>
<keyword evidence="3" id="KW-0336">GPI-anchor</keyword>
<keyword evidence="8" id="KW-1133">Transmembrane helix</keyword>
<keyword evidence="7" id="KW-0449">Lipoprotein</keyword>
<comment type="caution">
    <text evidence="11">The sequence shown here is derived from an EMBL/GenBank/DDBJ whole genome shotgun (WGS) entry which is preliminary data.</text>
</comment>
<sequence>MRRYTAFLALASLSFAPCQAADTATDMGPAAFLWPPDRAWSSAADNTAPCGSNADIGNRTEFPLTNGEVSLVLQDESYNVNLAISYHSNPTSNSDFVTDVSGTNFPELYPGHECYSIPNAPSNTSSGDNATLQLKYQSTFDTDTNQTYYACADITYVALADFTTDVLCFNVSVATSTATAAATSTSTAKSGGLSGGQIAGIVVGCVVGAALIAGGLFLLWGRHQRKVQRDKVVAVRMGDWGNNAQKTVSGEESQPQA</sequence>
<evidence type="ECO:0000259" key="10">
    <source>
        <dbReference type="Pfam" id="PF20238"/>
    </source>
</evidence>
<dbReference type="InterPro" id="IPR046530">
    <property type="entry name" value="BIM1-like_dom"/>
</dbReference>
<evidence type="ECO:0000313" key="12">
    <source>
        <dbReference type="Proteomes" id="UP001220324"/>
    </source>
</evidence>
<keyword evidence="12" id="KW-1185">Reference proteome</keyword>
<dbReference type="PANTHER" id="PTHR34992">
    <property type="entry name" value="HYPHAL ANASTAMOSIS-7 PROTEIN"/>
    <property type="match status" value="1"/>
</dbReference>
<dbReference type="InterPro" id="IPR046936">
    <property type="entry name" value="BIM1-like"/>
</dbReference>
<keyword evidence="6" id="KW-0325">Glycoprotein</keyword>
<comment type="subcellular location">
    <subcellularLocation>
        <location evidence="1">Cell membrane</location>
        <topology evidence="1">Lipid-anchor</topology>
        <topology evidence="1">GPI-anchor</topology>
    </subcellularLocation>
</comment>
<dbReference type="PANTHER" id="PTHR34992:SF5">
    <property type="entry name" value="ANCHORED PROTEIN, PUTATIVE (AFU_ORTHOLOGUE AFUA_6G02800)-RELATED"/>
    <property type="match status" value="1"/>
</dbReference>
<keyword evidence="4 9" id="KW-0732">Signal</keyword>
<evidence type="ECO:0000256" key="2">
    <source>
        <dbReference type="ARBA" id="ARBA00022475"/>
    </source>
</evidence>
<reference evidence="11 12" key="1">
    <citation type="journal article" date="2023" name="IMA Fungus">
        <title>Comparative genomic study of the Penicillium genus elucidates a diverse pangenome and 15 lateral gene transfer events.</title>
        <authorList>
            <person name="Petersen C."/>
            <person name="Sorensen T."/>
            <person name="Nielsen M.R."/>
            <person name="Sondergaard T.E."/>
            <person name="Sorensen J.L."/>
            <person name="Fitzpatrick D.A."/>
            <person name="Frisvad J.C."/>
            <person name="Nielsen K.L."/>
        </authorList>
    </citation>
    <scope>NUCLEOTIDE SEQUENCE [LARGE SCALE GENOMIC DNA]</scope>
    <source>
        <strain evidence="11 12">IBT 35679</strain>
    </source>
</reference>
<feature type="signal peptide" evidence="9">
    <location>
        <begin position="1"/>
        <end position="20"/>
    </location>
</feature>
<gene>
    <name evidence="11" type="ORF">N7494_005833</name>
</gene>
<evidence type="ECO:0000256" key="1">
    <source>
        <dbReference type="ARBA" id="ARBA00004609"/>
    </source>
</evidence>